<evidence type="ECO:0000256" key="2">
    <source>
        <dbReference type="ARBA" id="ARBA00022741"/>
    </source>
</evidence>
<reference evidence="8 9" key="1">
    <citation type="journal article" date="2015" name="Genome Biol. Evol.">
        <title>Comparative Genomics of a Bacterivorous Green Alga Reveals Evolutionary Causalities and Consequences of Phago-Mixotrophic Mode of Nutrition.</title>
        <authorList>
            <person name="Burns J.A."/>
            <person name="Paasch A."/>
            <person name="Narechania A."/>
            <person name="Kim E."/>
        </authorList>
    </citation>
    <scope>NUCLEOTIDE SEQUENCE [LARGE SCALE GENOMIC DNA]</scope>
    <source>
        <strain evidence="8 9">PLY_AMNH</strain>
    </source>
</reference>
<feature type="domain" description="Protein kinase" evidence="7">
    <location>
        <begin position="57"/>
        <end position="377"/>
    </location>
</feature>
<evidence type="ECO:0000313" key="9">
    <source>
        <dbReference type="Proteomes" id="UP001190700"/>
    </source>
</evidence>
<evidence type="ECO:0000313" key="8">
    <source>
        <dbReference type="EMBL" id="KAK3269554.1"/>
    </source>
</evidence>
<dbReference type="GO" id="GO:0004674">
    <property type="term" value="F:protein serine/threonine kinase activity"/>
    <property type="evidence" value="ECO:0007669"/>
    <property type="project" value="UniProtKB-KW"/>
</dbReference>
<dbReference type="InterPro" id="IPR017441">
    <property type="entry name" value="Protein_kinase_ATP_BS"/>
</dbReference>
<dbReference type="PANTHER" id="PTHR46699">
    <property type="entry name" value="SERINE/THREONINE-PROTEIN KINASE STN8, CHLOROPLASTIC-RELATED"/>
    <property type="match status" value="1"/>
</dbReference>
<comment type="similarity">
    <text evidence="6">Belongs to the protein kinase superfamily.</text>
</comment>
<sequence length="378" mass="40553">MSLQHSIASSQLSCRGSFTSHAKGLRDLKASQIRSVRAASKQLITKAAKIDISLGDIQQGKKIGSGNFGDVFEGRLSKGNTETPVILKGKKNVNPMGQARADRFFDAEAKICRRLRNCNGVASFIGVGGADVYLIWKYEGLATLADVLKSRDCLRNLGAEFGVSSEEAAVKATMKSLLTSISSLHGAGVVHRDIKPDNLLLSVEGGGGGWFSKRSGCQVKLIDLGGCADLRTGTNFNPEETIFDPVYGAPEQYIGAQGLMGGLFGRIGGLGGLAGNPALFDAYSAGLVLLQLTVPSMRSKAAIQGMRKKLEIIPNQDLDVWREKLGARADKDFALLDANGGKGWDLVKGLVRPRKNFKKYTGPERMSIKQALSHPFLR</sequence>
<dbReference type="Gene3D" id="3.30.200.20">
    <property type="entry name" value="Phosphorylase Kinase, domain 1"/>
    <property type="match status" value="1"/>
</dbReference>
<evidence type="ECO:0000256" key="4">
    <source>
        <dbReference type="ARBA" id="ARBA00022840"/>
    </source>
</evidence>
<dbReference type="InterPro" id="IPR011009">
    <property type="entry name" value="Kinase-like_dom_sf"/>
</dbReference>
<dbReference type="PROSITE" id="PS00108">
    <property type="entry name" value="PROTEIN_KINASE_ST"/>
    <property type="match status" value="1"/>
</dbReference>
<evidence type="ECO:0000256" key="5">
    <source>
        <dbReference type="PROSITE-ProRule" id="PRU10141"/>
    </source>
</evidence>
<dbReference type="PANTHER" id="PTHR46699:SF5">
    <property type="entry name" value="PROTEIN KINASE DOMAIN-CONTAINING PROTEIN"/>
    <property type="match status" value="1"/>
</dbReference>
<dbReference type="PROSITE" id="PS00107">
    <property type="entry name" value="PROTEIN_KINASE_ATP"/>
    <property type="match status" value="1"/>
</dbReference>
<keyword evidence="1" id="KW-0808">Transferase</keyword>
<dbReference type="AlphaFoldDB" id="A0AAE0L2M2"/>
<keyword evidence="3" id="KW-0418">Kinase</keyword>
<gene>
    <name evidence="8" type="ORF">CYMTET_22009</name>
</gene>
<dbReference type="Proteomes" id="UP001190700">
    <property type="component" value="Unassembled WGS sequence"/>
</dbReference>
<evidence type="ECO:0000256" key="3">
    <source>
        <dbReference type="ARBA" id="ARBA00022777"/>
    </source>
</evidence>
<dbReference type="SUPFAM" id="SSF56112">
    <property type="entry name" value="Protein kinase-like (PK-like)"/>
    <property type="match status" value="1"/>
</dbReference>
<evidence type="ECO:0000259" key="7">
    <source>
        <dbReference type="PROSITE" id="PS50011"/>
    </source>
</evidence>
<organism evidence="8 9">
    <name type="scientific">Cymbomonas tetramitiformis</name>
    <dbReference type="NCBI Taxonomy" id="36881"/>
    <lineage>
        <taxon>Eukaryota</taxon>
        <taxon>Viridiplantae</taxon>
        <taxon>Chlorophyta</taxon>
        <taxon>Pyramimonadophyceae</taxon>
        <taxon>Pyramimonadales</taxon>
        <taxon>Pyramimonadaceae</taxon>
        <taxon>Cymbomonas</taxon>
    </lineage>
</organism>
<dbReference type="InterPro" id="IPR000719">
    <property type="entry name" value="Prot_kinase_dom"/>
</dbReference>
<proteinExistence type="inferred from homology"/>
<evidence type="ECO:0000256" key="6">
    <source>
        <dbReference type="RuleBase" id="RU000304"/>
    </source>
</evidence>
<dbReference type="SMART" id="SM00220">
    <property type="entry name" value="S_TKc"/>
    <property type="match status" value="1"/>
</dbReference>
<dbReference type="Pfam" id="PF00069">
    <property type="entry name" value="Pkinase"/>
    <property type="match status" value="1"/>
</dbReference>
<keyword evidence="9" id="KW-1185">Reference proteome</keyword>
<dbReference type="Gene3D" id="1.10.510.10">
    <property type="entry name" value="Transferase(Phosphotransferase) domain 1"/>
    <property type="match status" value="1"/>
</dbReference>
<keyword evidence="2 5" id="KW-0547">Nucleotide-binding</keyword>
<protein>
    <recommendedName>
        <fullName evidence="7">Protein kinase domain-containing protein</fullName>
    </recommendedName>
</protein>
<dbReference type="GO" id="GO:0005524">
    <property type="term" value="F:ATP binding"/>
    <property type="evidence" value="ECO:0007669"/>
    <property type="project" value="UniProtKB-UniRule"/>
</dbReference>
<accession>A0AAE0L2M2</accession>
<keyword evidence="6" id="KW-0723">Serine/threonine-protein kinase</keyword>
<feature type="binding site" evidence="5">
    <location>
        <position position="88"/>
    </location>
    <ligand>
        <name>ATP</name>
        <dbReference type="ChEBI" id="CHEBI:30616"/>
    </ligand>
</feature>
<dbReference type="InterPro" id="IPR008271">
    <property type="entry name" value="Ser/Thr_kinase_AS"/>
</dbReference>
<dbReference type="PROSITE" id="PS50011">
    <property type="entry name" value="PROTEIN_KINASE_DOM"/>
    <property type="match status" value="1"/>
</dbReference>
<dbReference type="EMBL" id="LGRX02010883">
    <property type="protein sequence ID" value="KAK3269554.1"/>
    <property type="molecule type" value="Genomic_DNA"/>
</dbReference>
<name>A0AAE0L2M2_9CHLO</name>
<keyword evidence="4 5" id="KW-0067">ATP-binding</keyword>
<evidence type="ECO:0000256" key="1">
    <source>
        <dbReference type="ARBA" id="ARBA00022679"/>
    </source>
</evidence>
<comment type="caution">
    <text evidence="8">The sequence shown here is derived from an EMBL/GenBank/DDBJ whole genome shotgun (WGS) entry which is preliminary data.</text>
</comment>